<evidence type="ECO:0000256" key="1">
    <source>
        <dbReference type="SAM" id="SignalP"/>
    </source>
</evidence>
<dbReference type="EMBL" id="JACIDJ010000004">
    <property type="protein sequence ID" value="MBB3899139.1"/>
    <property type="molecule type" value="Genomic_DNA"/>
</dbReference>
<keyword evidence="3" id="KW-1185">Reference proteome</keyword>
<organism evidence="2 3">
    <name type="scientific">Roseococcus suduntuyensis</name>
    <dbReference type="NCBI Taxonomy" id="455361"/>
    <lineage>
        <taxon>Bacteria</taxon>
        <taxon>Pseudomonadati</taxon>
        <taxon>Pseudomonadota</taxon>
        <taxon>Alphaproteobacteria</taxon>
        <taxon>Acetobacterales</taxon>
        <taxon>Roseomonadaceae</taxon>
        <taxon>Roseococcus</taxon>
    </lineage>
</organism>
<dbReference type="Proteomes" id="UP000553193">
    <property type="component" value="Unassembled WGS sequence"/>
</dbReference>
<dbReference type="Pfam" id="PF11249">
    <property type="entry name" value="DUF3047"/>
    <property type="match status" value="1"/>
</dbReference>
<name>A0A840AC51_9PROT</name>
<reference evidence="2 3" key="1">
    <citation type="submission" date="2020-08" db="EMBL/GenBank/DDBJ databases">
        <title>Genomic Encyclopedia of Type Strains, Phase IV (KMG-IV): sequencing the most valuable type-strain genomes for metagenomic binning, comparative biology and taxonomic classification.</title>
        <authorList>
            <person name="Goeker M."/>
        </authorList>
    </citation>
    <scope>NUCLEOTIDE SEQUENCE [LARGE SCALE GENOMIC DNA]</scope>
    <source>
        <strain evidence="2 3">DSM 19979</strain>
    </source>
</reference>
<feature type="chain" id="PRO_5032841227" description="DUF3047 domain-containing protein" evidence="1">
    <location>
        <begin position="29"/>
        <end position="235"/>
    </location>
</feature>
<evidence type="ECO:0008006" key="4">
    <source>
        <dbReference type="Google" id="ProtNLM"/>
    </source>
</evidence>
<evidence type="ECO:0000313" key="3">
    <source>
        <dbReference type="Proteomes" id="UP000553193"/>
    </source>
</evidence>
<accession>A0A840AC51</accession>
<feature type="signal peptide" evidence="1">
    <location>
        <begin position="1"/>
        <end position="28"/>
    </location>
</feature>
<gene>
    <name evidence="2" type="ORF">GGQ83_002587</name>
</gene>
<dbReference type="AlphaFoldDB" id="A0A840AC51"/>
<comment type="caution">
    <text evidence="2">The sequence shown here is derived from an EMBL/GenBank/DDBJ whole genome shotgun (WGS) entry which is preliminary data.</text>
</comment>
<keyword evidence="1" id="KW-0732">Signal</keyword>
<sequence length="235" mass="25104">MQRRAMIAALAAPAIALPGIVCPGRARAALSLEAALVQAGWTHAPYDGLTPARFRATPNGVAIEGVSAGSFIWRRTPGQAACLTWRWRVDHGPPPTDLTRRGGEDRAISLTVGFSGWPARASLWQRTQHAVAQARAGDHPLPRSALIYVWGGTGREPAAFYSPWMGGLGKVRVLRPAAAPTGRWFEERVDLAADWTESFGGPPPPLQEIALGTDTDDTGARVSAMVENIRLTPCG</sequence>
<evidence type="ECO:0000313" key="2">
    <source>
        <dbReference type="EMBL" id="MBB3899139.1"/>
    </source>
</evidence>
<protein>
    <recommendedName>
        <fullName evidence="4">DUF3047 domain-containing protein</fullName>
    </recommendedName>
</protein>
<proteinExistence type="predicted"/>
<dbReference type="InterPro" id="IPR021409">
    <property type="entry name" value="DUF3047"/>
</dbReference>